<feature type="transmembrane region" description="Helical" evidence="8">
    <location>
        <begin position="178"/>
        <end position="197"/>
    </location>
</feature>
<dbReference type="Proteomes" id="UP000187464">
    <property type="component" value="Chromosome I"/>
</dbReference>
<dbReference type="EC" id="2.5.1.74" evidence="8 9"/>
<comment type="pathway">
    <text evidence="8">Quinol/quinone metabolism; menaquinone biosynthesis; menaquinol from 1,4-dihydroxy-2-naphthoate: step 1/2.</text>
</comment>
<keyword evidence="11" id="KW-1185">Reference proteome</keyword>
<keyword evidence="3 8" id="KW-1003">Cell membrane</keyword>
<evidence type="ECO:0000313" key="10">
    <source>
        <dbReference type="EMBL" id="SCD20896.1"/>
    </source>
</evidence>
<feature type="transmembrane region" description="Helical" evidence="8">
    <location>
        <begin position="38"/>
        <end position="58"/>
    </location>
</feature>
<dbReference type="CDD" id="cd13962">
    <property type="entry name" value="PT_UbiA_UBIAD1"/>
    <property type="match status" value="1"/>
</dbReference>
<keyword evidence="7 8" id="KW-0472">Membrane</keyword>
<comment type="catalytic activity">
    <reaction evidence="8">
        <text>an all-trans-polyprenyl diphosphate + 1,4-dihydroxy-2-naphthoate + H(+) = a 2-demethylmenaquinol + CO2 + diphosphate</text>
        <dbReference type="Rhea" id="RHEA:26478"/>
        <dbReference type="Rhea" id="RHEA-COMP:9563"/>
        <dbReference type="Rhea" id="RHEA-COMP:9564"/>
        <dbReference type="ChEBI" id="CHEBI:11173"/>
        <dbReference type="ChEBI" id="CHEBI:15378"/>
        <dbReference type="ChEBI" id="CHEBI:16526"/>
        <dbReference type="ChEBI" id="CHEBI:33019"/>
        <dbReference type="ChEBI" id="CHEBI:55437"/>
        <dbReference type="ChEBI" id="CHEBI:58914"/>
        <dbReference type="EC" id="2.5.1.74"/>
    </reaction>
</comment>
<dbReference type="Gene3D" id="1.20.120.1780">
    <property type="entry name" value="UbiA prenyltransferase"/>
    <property type="match status" value="1"/>
</dbReference>
<feature type="transmembrane region" description="Helical" evidence="8">
    <location>
        <begin position="225"/>
        <end position="244"/>
    </location>
</feature>
<dbReference type="UniPathway" id="UPA00079">
    <property type="reaction ID" value="UER00168"/>
</dbReference>
<dbReference type="InterPro" id="IPR026046">
    <property type="entry name" value="UBIAD1"/>
</dbReference>
<feature type="transmembrane region" description="Helical" evidence="8">
    <location>
        <begin position="250"/>
        <end position="267"/>
    </location>
</feature>
<evidence type="ECO:0000256" key="5">
    <source>
        <dbReference type="ARBA" id="ARBA00022692"/>
    </source>
</evidence>
<reference evidence="10 11" key="1">
    <citation type="submission" date="2016-08" db="EMBL/GenBank/DDBJ databases">
        <authorList>
            <person name="Seilhamer J.J."/>
        </authorList>
    </citation>
    <scope>NUCLEOTIDE SEQUENCE [LARGE SCALE GENOMIC DNA]</scope>
    <source>
        <strain evidence="10">M3/6</strain>
    </source>
</reference>
<dbReference type="KEGG" id="psac:PSM36_2089"/>
<dbReference type="PIRSF" id="PIRSF005355">
    <property type="entry name" value="UBIAD1"/>
    <property type="match status" value="1"/>
</dbReference>
<dbReference type="STRING" id="1642647.PSM36_2089"/>
<comment type="similarity">
    <text evidence="8">Belongs to the MenA family. Type 1 subfamily.</text>
</comment>
<comment type="subcellular location">
    <subcellularLocation>
        <location evidence="8">Cell membrane</location>
        <topology evidence="8">Multi-pass membrane protein</topology>
    </subcellularLocation>
    <subcellularLocation>
        <location evidence="1">Membrane</location>
        <topology evidence="1">Multi-pass membrane protein</topology>
    </subcellularLocation>
</comment>
<accession>A0A1R3SXA1</accession>
<keyword evidence="5 8" id="KW-0812">Transmembrane</keyword>
<keyword evidence="6 8" id="KW-1133">Transmembrane helix</keyword>
<evidence type="ECO:0000256" key="6">
    <source>
        <dbReference type="ARBA" id="ARBA00022989"/>
    </source>
</evidence>
<feature type="transmembrane region" description="Helical" evidence="8">
    <location>
        <begin position="123"/>
        <end position="142"/>
    </location>
</feature>
<proteinExistence type="inferred from homology"/>
<evidence type="ECO:0000256" key="9">
    <source>
        <dbReference type="NCBIfam" id="TIGR00751"/>
    </source>
</evidence>
<evidence type="ECO:0000256" key="3">
    <source>
        <dbReference type="ARBA" id="ARBA00022475"/>
    </source>
</evidence>
<dbReference type="GO" id="GO:0005886">
    <property type="term" value="C:plasma membrane"/>
    <property type="evidence" value="ECO:0007669"/>
    <property type="project" value="UniProtKB-SubCell"/>
</dbReference>
<feature type="transmembrane region" description="Helical" evidence="8">
    <location>
        <begin position="279"/>
        <end position="299"/>
    </location>
</feature>
<dbReference type="RefSeq" id="WP_076930821.1">
    <property type="nucleotide sequence ID" value="NZ_LT605205.1"/>
</dbReference>
<dbReference type="PANTHER" id="PTHR13929:SF0">
    <property type="entry name" value="UBIA PRENYLTRANSFERASE DOMAIN-CONTAINING PROTEIN 1"/>
    <property type="match status" value="1"/>
</dbReference>
<dbReference type="InterPro" id="IPR044878">
    <property type="entry name" value="UbiA_sf"/>
</dbReference>
<evidence type="ECO:0000256" key="2">
    <source>
        <dbReference type="ARBA" id="ARBA00022428"/>
    </source>
</evidence>
<evidence type="ECO:0000256" key="7">
    <source>
        <dbReference type="ARBA" id="ARBA00023136"/>
    </source>
</evidence>
<gene>
    <name evidence="8" type="primary">menA</name>
    <name evidence="10" type="ORF">PSM36_2089</name>
</gene>
<dbReference type="Gene3D" id="1.10.357.140">
    <property type="entry name" value="UbiA prenyltransferase"/>
    <property type="match status" value="1"/>
</dbReference>
<dbReference type="AlphaFoldDB" id="A0A1R3SXA1"/>
<evidence type="ECO:0000256" key="1">
    <source>
        <dbReference type="ARBA" id="ARBA00004141"/>
    </source>
</evidence>
<evidence type="ECO:0000256" key="8">
    <source>
        <dbReference type="HAMAP-Rule" id="MF_01937"/>
    </source>
</evidence>
<keyword evidence="2 8" id="KW-0474">Menaquinone biosynthesis</keyword>
<name>A0A1R3SXA1_9BACT</name>
<evidence type="ECO:0000313" key="11">
    <source>
        <dbReference type="Proteomes" id="UP000187464"/>
    </source>
</evidence>
<dbReference type="Pfam" id="PF01040">
    <property type="entry name" value="UbiA"/>
    <property type="match status" value="1"/>
</dbReference>
<dbReference type="PANTHER" id="PTHR13929">
    <property type="entry name" value="1,4-DIHYDROXY-2-NAPHTHOATE OCTAPRENYLTRANSFERASE"/>
    <property type="match status" value="1"/>
</dbReference>
<dbReference type="InterPro" id="IPR004657">
    <property type="entry name" value="MenA"/>
</dbReference>
<dbReference type="GO" id="GO:0042371">
    <property type="term" value="P:vitamin K biosynthetic process"/>
    <property type="evidence" value="ECO:0007669"/>
    <property type="project" value="TreeGrafter"/>
</dbReference>
<sequence>MATVKDWISAFRLRTLFLAVATVVLGSGLALHEGNFSIIIFVLTLLLAVSIQILANLANDLGDFQKGTDTTGRRQGPARTLQSGKISPRAMKSAIVVFSAICVITGLSLIFNIIAFIPHASVAILIGIGGASILAALFYTLGKHAYGYKGWGDLLAFIFFGPVPVIGTYFLHTHILSFKPVMPALGIGLVSAMILNINNMRDIENDRASGKITLAVKLGIRRAKMYHAGLTFASLLCFFGYNSIYEPSPWFRHLYLLVFLFLFRILDDVRRKEGEALDPYLKFTSLSGFLLALLFTVCINL</sequence>
<feature type="transmembrane region" description="Helical" evidence="8">
    <location>
        <begin position="95"/>
        <end position="117"/>
    </location>
</feature>
<keyword evidence="4 8" id="KW-0808">Transferase</keyword>
<dbReference type="EMBL" id="LT605205">
    <property type="protein sequence ID" value="SCD20896.1"/>
    <property type="molecule type" value="Genomic_DNA"/>
</dbReference>
<evidence type="ECO:0000256" key="4">
    <source>
        <dbReference type="ARBA" id="ARBA00022679"/>
    </source>
</evidence>
<feature type="transmembrane region" description="Helical" evidence="8">
    <location>
        <begin position="12"/>
        <end position="32"/>
    </location>
</feature>
<protein>
    <recommendedName>
        <fullName evidence="8 9">1,4-dihydroxy-2-naphthoate octaprenyltransferase</fullName>
        <shortName evidence="8">DHNA-octaprenyltransferase</shortName>
        <ecNumber evidence="8 9">2.5.1.74</ecNumber>
    </recommendedName>
</protein>
<dbReference type="GO" id="GO:0009234">
    <property type="term" value="P:menaquinone biosynthetic process"/>
    <property type="evidence" value="ECO:0007669"/>
    <property type="project" value="UniProtKB-UniRule"/>
</dbReference>
<dbReference type="HAMAP" id="MF_01937">
    <property type="entry name" value="MenA_1"/>
    <property type="match status" value="1"/>
</dbReference>
<comment type="function">
    <text evidence="8">Conversion of 1,4-dihydroxy-2-naphthoate (DHNA) to demethylmenaquinone (DMK).</text>
</comment>
<dbReference type="GO" id="GO:0046428">
    <property type="term" value="F:1,4-dihydroxy-2-naphthoate polyprenyltransferase activity"/>
    <property type="evidence" value="ECO:0007669"/>
    <property type="project" value="UniProtKB-UniRule"/>
</dbReference>
<organism evidence="10 11">
    <name type="scientific">Proteiniphilum saccharofermentans</name>
    <dbReference type="NCBI Taxonomy" id="1642647"/>
    <lineage>
        <taxon>Bacteria</taxon>
        <taxon>Pseudomonadati</taxon>
        <taxon>Bacteroidota</taxon>
        <taxon>Bacteroidia</taxon>
        <taxon>Bacteroidales</taxon>
        <taxon>Dysgonomonadaceae</taxon>
        <taxon>Proteiniphilum</taxon>
    </lineage>
</organism>
<dbReference type="NCBIfam" id="TIGR00751">
    <property type="entry name" value="menA"/>
    <property type="match status" value="1"/>
</dbReference>
<feature type="transmembrane region" description="Helical" evidence="8">
    <location>
        <begin position="154"/>
        <end position="172"/>
    </location>
</feature>
<dbReference type="InterPro" id="IPR000537">
    <property type="entry name" value="UbiA_prenyltransferase"/>
</dbReference>